<dbReference type="PATRIC" id="fig|121290.4.peg.104"/>
<dbReference type="SMART" id="SM00278">
    <property type="entry name" value="HhH1"/>
    <property type="match status" value="2"/>
</dbReference>
<comment type="domain">
    <text evidence="6">Has three domains with a flexible linker between the domains II and III and assumes an 'L' shape. Domain III is highly mobile and contacts RuvB.</text>
</comment>
<dbReference type="OrthoDB" id="5293449at2"/>
<evidence type="ECO:0000256" key="3">
    <source>
        <dbReference type="ARBA" id="ARBA00023125"/>
    </source>
</evidence>
<dbReference type="SUPFAM" id="SSF50249">
    <property type="entry name" value="Nucleic acid-binding proteins"/>
    <property type="match status" value="1"/>
</dbReference>
<dbReference type="InterPro" id="IPR011114">
    <property type="entry name" value="RuvA_C"/>
</dbReference>
<dbReference type="GO" id="GO:0006310">
    <property type="term" value="P:DNA recombination"/>
    <property type="evidence" value="ECO:0007669"/>
    <property type="project" value="UniProtKB-UniRule"/>
</dbReference>
<dbReference type="HAMAP" id="MF_00031">
    <property type="entry name" value="DNA_HJ_migration_RuvA"/>
    <property type="match status" value="1"/>
</dbReference>
<keyword evidence="3 6" id="KW-0238">DNA-binding</keyword>
<dbReference type="NCBIfam" id="TIGR00084">
    <property type="entry name" value="ruvA"/>
    <property type="match status" value="1"/>
</dbReference>
<dbReference type="InterPro" id="IPR000085">
    <property type="entry name" value="RuvA"/>
</dbReference>
<keyword evidence="8" id="KW-0378">Hydrolase</keyword>
<dbReference type="Proteomes" id="UP000059074">
    <property type="component" value="Unassembled WGS sequence"/>
</dbReference>
<keyword evidence="9" id="KW-1185">Reference proteome</keyword>
<protein>
    <recommendedName>
        <fullName evidence="6">Holliday junction branch migration complex subunit RuvA</fullName>
    </recommendedName>
</protein>
<evidence type="ECO:0000259" key="7">
    <source>
        <dbReference type="SMART" id="SM00278"/>
    </source>
</evidence>
<feature type="domain" description="Helix-hairpin-helix DNA-binding motif class 1" evidence="7">
    <location>
        <begin position="107"/>
        <end position="126"/>
    </location>
</feature>
<dbReference type="GO" id="GO:0009378">
    <property type="term" value="F:four-way junction helicase activity"/>
    <property type="evidence" value="ECO:0007669"/>
    <property type="project" value="InterPro"/>
</dbReference>
<comment type="subcellular location">
    <subcellularLocation>
        <location evidence="6">Cytoplasm</location>
    </subcellularLocation>
</comment>
<dbReference type="GO" id="GO:0009379">
    <property type="term" value="C:Holliday junction helicase complex"/>
    <property type="evidence" value="ECO:0007669"/>
    <property type="project" value="InterPro"/>
</dbReference>
<keyword evidence="8" id="KW-0347">Helicase</keyword>
<dbReference type="GO" id="GO:0006281">
    <property type="term" value="P:DNA repair"/>
    <property type="evidence" value="ECO:0007669"/>
    <property type="project" value="UniProtKB-UniRule"/>
</dbReference>
<accession>A0A109BI04</accession>
<reference evidence="8 9" key="1">
    <citation type="submission" date="2015-10" db="EMBL/GenBank/DDBJ databases">
        <title>Transcriptomic analysis of a linuron degrading triple-species bacterial consortium.</title>
        <authorList>
            <person name="Albers P."/>
        </authorList>
    </citation>
    <scope>NUCLEOTIDE SEQUENCE [LARGE SCALE GENOMIC DNA]</scope>
    <source>
        <strain evidence="8 9">WDL6</strain>
    </source>
</reference>
<name>A0A109BI04_HYPSL</name>
<dbReference type="InterPro" id="IPR013849">
    <property type="entry name" value="DNA_helicase_Holl-junc_RuvA_I"/>
</dbReference>
<dbReference type="Gene3D" id="2.40.50.140">
    <property type="entry name" value="Nucleic acid-binding proteins"/>
    <property type="match status" value="1"/>
</dbReference>
<evidence type="ECO:0000256" key="1">
    <source>
        <dbReference type="ARBA" id="ARBA00022490"/>
    </source>
</evidence>
<dbReference type="InterPro" id="IPR010994">
    <property type="entry name" value="RuvA_2-like"/>
</dbReference>
<dbReference type="RefSeq" id="WP_068461392.1">
    <property type="nucleotide sequence ID" value="NZ_LMTR01000047.1"/>
</dbReference>
<feature type="domain" description="Helix-hairpin-helix DNA-binding motif class 1" evidence="7">
    <location>
        <begin position="72"/>
        <end position="91"/>
    </location>
</feature>
<keyword evidence="5 6" id="KW-0234">DNA repair</keyword>
<keyword evidence="1 6" id="KW-0963">Cytoplasm</keyword>
<dbReference type="InterPro" id="IPR012340">
    <property type="entry name" value="NA-bd_OB-fold"/>
</dbReference>
<dbReference type="GO" id="GO:0048476">
    <property type="term" value="C:Holliday junction resolvase complex"/>
    <property type="evidence" value="ECO:0007669"/>
    <property type="project" value="UniProtKB-UniRule"/>
</dbReference>
<dbReference type="Pfam" id="PF07499">
    <property type="entry name" value="RuvA_C"/>
    <property type="match status" value="1"/>
</dbReference>
<sequence length="204" mass="21046">MIGKLRGKVDAVGESFLIVDVNGVGYEVQASTRTLRNLKSGDDVSLTIDTHVREDAIRLFGFASEVERSWFRVLQAVQGVGSKVALALLGTLSPQELANAIALGDWASVEQAPGIGKKLALRIVAELKDKASSLAVAGLQLPAGAGASAVPEYGNAAAEAISALANLGYAPAQASAAVAVAAKELGDEADTAKLIRRGLKELAR</sequence>
<dbReference type="Pfam" id="PF01330">
    <property type="entry name" value="RuvA_N"/>
    <property type="match status" value="1"/>
</dbReference>
<dbReference type="GO" id="GO:0005737">
    <property type="term" value="C:cytoplasm"/>
    <property type="evidence" value="ECO:0007669"/>
    <property type="project" value="UniProtKB-SubCell"/>
</dbReference>
<dbReference type="Gene3D" id="1.10.150.20">
    <property type="entry name" value="5' to 3' exonuclease, C-terminal subdomain"/>
    <property type="match status" value="1"/>
</dbReference>
<dbReference type="GO" id="GO:0000400">
    <property type="term" value="F:four-way junction DNA binding"/>
    <property type="evidence" value="ECO:0007669"/>
    <property type="project" value="UniProtKB-UniRule"/>
</dbReference>
<evidence type="ECO:0000256" key="5">
    <source>
        <dbReference type="ARBA" id="ARBA00023204"/>
    </source>
</evidence>
<evidence type="ECO:0000313" key="8">
    <source>
        <dbReference type="EMBL" id="KWT69183.1"/>
    </source>
</evidence>
<dbReference type="GO" id="GO:0005524">
    <property type="term" value="F:ATP binding"/>
    <property type="evidence" value="ECO:0007669"/>
    <property type="project" value="InterPro"/>
</dbReference>
<evidence type="ECO:0000256" key="6">
    <source>
        <dbReference type="HAMAP-Rule" id="MF_00031"/>
    </source>
</evidence>
<evidence type="ECO:0000256" key="4">
    <source>
        <dbReference type="ARBA" id="ARBA00023172"/>
    </source>
</evidence>
<comment type="caution">
    <text evidence="6">Lacks conserved residue(s) required for the propagation of feature annotation.</text>
</comment>
<dbReference type="Pfam" id="PF14520">
    <property type="entry name" value="HHH_5"/>
    <property type="match status" value="1"/>
</dbReference>
<organism evidence="8 9">
    <name type="scientific">Hyphomicrobium sulfonivorans</name>
    <dbReference type="NCBI Taxonomy" id="121290"/>
    <lineage>
        <taxon>Bacteria</taxon>
        <taxon>Pseudomonadati</taxon>
        <taxon>Pseudomonadota</taxon>
        <taxon>Alphaproteobacteria</taxon>
        <taxon>Hyphomicrobiales</taxon>
        <taxon>Hyphomicrobiaceae</taxon>
        <taxon>Hyphomicrobium</taxon>
    </lineage>
</organism>
<proteinExistence type="inferred from homology"/>
<comment type="function">
    <text evidence="6">The RuvA-RuvB-RuvC complex processes Holliday junction (HJ) DNA during genetic recombination and DNA repair, while the RuvA-RuvB complex plays an important role in the rescue of blocked DNA replication forks via replication fork reversal (RFR). RuvA specifically binds to HJ cruciform DNA, conferring on it an open structure. The RuvB hexamer acts as an ATP-dependent pump, pulling dsDNA into and through the RuvAB complex. HJ branch migration allows RuvC to scan DNA until it finds its consensus sequence, where it cleaves and resolves the cruciform DNA.</text>
</comment>
<keyword evidence="8" id="KW-0067">ATP-binding</keyword>
<dbReference type="Gene3D" id="1.10.8.10">
    <property type="entry name" value="DNA helicase RuvA subunit, C-terminal domain"/>
    <property type="match status" value="1"/>
</dbReference>
<dbReference type="AlphaFoldDB" id="A0A109BI04"/>
<dbReference type="SUPFAM" id="SSF47781">
    <property type="entry name" value="RuvA domain 2-like"/>
    <property type="match status" value="1"/>
</dbReference>
<comment type="subunit">
    <text evidence="6">Homotetramer. Forms an RuvA(8)-RuvB(12)-Holliday junction (HJ) complex. HJ DNA is sandwiched between 2 RuvA tetramers; dsDNA enters through RuvA and exits via RuvB. An RuvB hexamer assembles on each DNA strand where it exits the tetramer. Each RuvB hexamer is contacted by two RuvA subunits (via domain III) on 2 adjacent RuvB subunits; this complex drives branch migration. In the full resolvosome a probable DNA-RuvA(4)-RuvB(12)-RuvC(2) complex forms which resolves the HJ.</text>
</comment>
<evidence type="ECO:0000256" key="2">
    <source>
        <dbReference type="ARBA" id="ARBA00022763"/>
    </source>
</evidence>
<keyword evidence="2 6" id="KW-0227">DNA damage</keyword>
<dbReference type="InterPro" id="IPR003583">
    <property type="entry name" value="Hlx-hairpin-Hlx_DNA-bd_motif"/>
</dbReference>
<dbReference type="EMBL" id="LMTR01000047">
    <property type="protein sequence ID" value="KWT69183.1"/>
    <property type="molecule type" value="Genomic_DNA"/>
</dbReference>
<gene>
    <name evidence="6" type="primary">ruvA</name>
    <name evidence="8" type="ORF">APY04_1614</name>
</gene>
<dbReference type="InterPro" id="IPR036267">
    <property type="entry name" value="RuvA_C_sf"/>
</dbReference>
<evidence type="ECO:0000313" key="9">
    <source>
        <dbReference type="Proteomes" id="UP000059074"/>
    </source>
</evidence>
<comment type="caution">
    <text evidence="8">The sequence shown here is derived from an EMBL/GenBank/DDBJ whole genome shotgun (WGS) entry which is preliminary data.</text>
</comment>
<keyword evidence="4 6" id="KW-0233">DNA recombination</keyword>
<comment type="similarity">
    <text evidence="6">Belongs to the RuvA family.</text>
</comment>
<feature type="region of interest" description="Domain III" evidence="6">
    <location>
        <begin position="145"/>
        <end position="204"/>
    </location>
</feature>
<dbReference type="STRING" id="121290.APY04_1614"/>
<dbReference type="SUPFAM" id="SSF46929">
    <property type="entry name" value="DNA helicase RuvA subunit, C-terminal domain"/>
    <property type="match status" value="1"/>
</dbReference>
<keyword evidence="8" id="KW-0547">Nucleotide-binding</keyword>